<evidence type="ECO:0000256" key="8">
    <source>
        <dbReference type="ARBA" id="ARBA00022806"/>
    </source>
</evidence>
<evidence type="ECO:0000256" key="1">
    <source>
        <dbReference type="ARBA" id="ARBA00001946"/>
    </source>
</evidence>
<dbReference type="PROSITE" id="PS50967">
    <property type="entry name" value="HRDC"/>
    <property type="match status" value="1"/>
</dbReference>
<feature type="domain" description="Helicase C-terminal" evidence="19">
    <location>
        <begin position="216"/>
        <end position="365"/>
    </location>
</feature>
<keyword evidence="13" id="KW-0234">DNA repair</keyword>
<dbReference type="Proteomes" id="UP000247099">
    <property type="component" value="Unassembled WGS sequence"/>
</dbReference>
<evidence type="ECO:0000256" key="7">
    <source>
        <dbReference type="ARBA" id="ARBA00022801"/>
    </source>
</evidence>
<dbReference type="GO" id="GO:0046872">
    <property type="term" value="F:metal ion binding"/>
    <property type="evidence" value="ECO:0007669"/>
    <property type="project" value="UniProtKB-KW"/>
</dbReference>
<gene>
    <name evidence="20" type="primary">recQ</name>
    <name evidence="20" type="ORF">DDZ13_00365</name>
</gene>
<dbReference type="Gene3D" id="3.40.50.300">
    <property type="entry name" value="P-loop containing nucleotide triphosphate hydrolases"/>
    <property type="match status" value="2"/>
</dbReference>
<evidence type="ECO:0000256" key="15">
    <source>
        <dbReference type="ARBA" id="ARBA00034617"/>
    </source>
</evidence>
<evidence type="ECO:0000256" key="9">
    <source>
        <dbReference type="ARBA" id="ARBA00022833"/>
    </source>
</evidence>
<reference evidence="20 21" key="1">
    <citation type="submission" date="2018-05" db="EMBL/GenBank/DDBJ databases">
        <title>Coraliomargarita sinensis sp. nov., isolated from a marine solar saltern.</title>
        <authorList>
            <person name="Zhou L.Y."/>
        </authorList>
    </citation>
    <scope>NUCLEOTIDE SEQUENCE [LARGE SCALE GENOMIC DNA]</scope>
    <source>
        <strain evidence="20 21">WN38</strain>
    </source>
</reference>
<dbReference type="SMART" id="SM00490">
    <property type="entry name" value="HELICc"/>
    <property type="match status" value="1"/>
</dbReference>
<evidence type="ECO:0000256" key="6">
    <source>
        <dbReference type="ARBA" id="ARBA00022763"/>
    </source>
</evidence>
<dbReference type="OrthoDB" id="9763310at2"/>
<comment type="cofactor">
    <cofactor evidence="1">
        <name>Mg(2+)</name>
        <dbReference type="ChEBI" id="CHEBI:18420"/>
    </cofactor>
</comment>
<dbReference type="PANTHER" id="PTHR13710:SF105">
    <property type="entry name" value="ATP-DEPENDENT DNA HELICASE Q1"/>
    <property type="match status" value="1"/>
</dbReference>
<comment type="similarity">
    <text evidence="3">Belongs to the helicase family. RecQ subfamily.</text>
</comment>
<dbReference type="FunFam" id="3.40.50.300:FF:000296">
    <property type="entry name" value="ATP-dependent DNA helicase RecQ"/>
    <property type="match status" value="1"/>
</dbReference>
<dbReference type="InterPro" id="IPR036390">
    <property type="entry name" value="WH_DNA-bd_sf"/>
</dbReference>
<evidence type="ECO:0000256" key="12">
    <source>
        <dbReference type="ARBA" id="ARBA00023172"/>
    </source>
</evidence>
<keyword evidence="9" id="KW-0862">Zinc</keyword>
<dbReference type="PANTHER" id="PTHR13710">
    <property type="entry name" value="DNA HELICASE RECQ FAMILY MEMBER"/>
    <property type="match status" value="1"/>
</dbReference>
<keyword evidence="21" id="KW-1185">Reference proteome</keyword>
<comment type="catalytic activity">
    <reaction evidence="15">
        <text>Couples ATP hydrolysis with the unwinding of duplex DNA by translocating in the 3'-5' direction.</text>
        <dbReference type="EC" id="5.6.2.4"/>
    </reaction>
</comment>
<dbReference type="AlphaFoldDB" id="A0A317ZM88"/>
<keyword evidence="4" id="KW-0479">Metal-binding</keyword>
<sequence length="731" mass="81387">MDVSRLLAPLKSVFGYDAFRPLQREIMEASLAGRDVLAILPTGGGKSLCYQLPALQRSGLTVVVSPLIALMKDQVDQLQAAGVAATFLNSSLSAGEARSRLSGLERGEYKLLYLAPERLFLPDFLQKLKRWQVAALAIDEAHCISEWGHDFRPEYRQLATLREHFPGVPVTALTATATERVQGDIVAQLHLSDPGQFVASFNRPNLTYRVMPKQRPRRQVLDYVAANRDASGIIYCQSRRAVEDYAAALKDAGHKALPYHAGLPQEERVRNQEAFIRDDVQVVCATIAFGMGINKPNVRYVLHADLPKNIESYYQETGRAGRDGLPAECVLLFSGGDIAKYNHFIDQVEDEQAARIARQQLRQMADFAEFADCRRGALLRYFGEDYTKTNCGSCDNCLDDREEVDVTVECQKLLSCIFRINQAGFPMGLNHAVDVLRGSENLKVIGKGHQRLSTHGIGKDQPAEYWQGLGKQLIQRGYLRQSDDGYNTIELTPEAGQALKERQKFRMKPIRTKMASPASRAKAKSGAIECDEGLFEVLRKLRKDLADARGVPPYVVFGDVALRQMARRYPRDDQAFLSIPGVGQRKLKEFGAPFIEVIDEWLLENDPRDFEPNGFLDPAPKMKKREDPDGLNSTSRATLEFFQQGKNVEAIAAERSLSPTTIETHLANSIEAGKLESLDGLVSETEFSLIREAVAEHGTAALRPVFDALGEETSFGKIRLTVAMLQREGKV</sequence>
<evidence type="ECO:0000256" key="10">
    <source>
        <dbReference type="ARBA" id="ARBA00022840"/>
    </source>
</evidence>
<dbReference type="GO" id="GO:0006260">
    <property type="term" value="P:DNA replication"/>
    <property type="evidence" value="ECO:0007669"/>
    <property type="project" value="InterPro"/>
</dbReference>
<dbReference type="GO" id="GO:0009432">
    <property type="term" value="P:SOS response"/>
    <property type="evidence" value="ECO:0007669"/>
    <property type="project" value="UniProtKB-UniRule"/>
</dbReference>
<evidence type="ECO:0000259" key="17">
    <source>
        <dbReference type="PROSITE" id="PS50967"/>
    </source>
</evidence>
<keyword evidence="8 20" id="KW-0347">Helicase</keyword>
<dbReference type="InterPro" id="IPR002121">
    <property type="entry name" value="HRDC_dom"/>
</dbReference>
<dbReference type="InterPro" id="IPR014001">
    <property type="entry name" value="Helicase_ATP-bd"/>
</dbReference>
<accession>A0A317ZM88</accession>
<keyword evidence="7" id="KW-0378">Hydrolase</keyword>
<dbReference type="SUPFAM" id="SSF47819">
    <property type="entry name" value="HRDC-like"/>
    <property type="match status" value="1"/>
</dbReference>
<protein>
    <recommendedName>
        <fullName evidence="16">DNA helicase RecQ</fullName>
        <ecNumber evidence="16">5.6.2.4</ecNumber>
    </recommendedName>
</protein>
<evidence type="ECO:0000256" key="4">
    <source>
        <dbReference type="ARBA" id="ARBA00022723"/>
    </source>
</evidence>
<evidence type="ECO:0000256" key="14">
    <source>
        <dbReference type="ARBA" id="ARBA00023235"/>
    </source>
</evidence>
<dbReference type="Pfam" id="PF00570">
    <property type="entry name" value="HRDC"/>
    <property type="match status" value="1"/>
</dbReference>
<evidence type="ECO:0000256" key="13">
    <source>
        <dbReference type="ARBA" id="ARBA00023204"/>
    </source>
</evidence>
<dbReference type="GO" id="GO:0006281">
    <property type="term" value="P:DNA repair"/>
    <property type="evidence" value="ECO:0007669"/>
    <property type="project" value="UniProtKB-KW"/>
</dbReference>
<keyword evidence="14" id="KW-0413">Isomerase</keyword>
<dbReference type="InterPro" id="IPR029491">
    <property type="entry name" value="Helicase_HTH"/>
</dbReference>
<dbReference type="Pfam" id="PF00270">
    <property type="entry name" value="DEAD"/>
    <property type="match status" value="1"/>
</dbReference>
<evidence type="ECO:0000256" key="16">
    <source>
        <dbReference type="NCBIfam" id="TIGR01389"/>
    </source>
</evidence>
<dbReference type="Pfam" id="PF16124">
    <property type="entry name" value="RecQ_Zn_bind"/>
    <property type="match status" value="1"/>
</dbReference>
<dbReference type="GO" id="GO:0003677">
    <property type="term" value="F:DNA binding"/>
    <property type="evidence" value="ECO:0007669"/>
    <property type="project" value="UniProtKB-KW"/>
</dbReference>
<comment type="cofactor">
    <cofactor evidence="2">
        <name>Zn(2+)</name>
        <dbReference type="ChEBI" id="CHEBI:29105"/>
    </cofactor>
</comment>
<dbReference type="GO" id="GO:0005737">
    <property type="term" value="C:cytoplasm"/>
    <property type="evidence" value="ECO:0007669"/>
    <property type="project" value="TreeGrafter"/>
</dbReference>
<dbReference type="InterPro" id="IPR004589">
    <property type="entry name" value="DNA_helicase_ATP-dep_RecQ"/>
</dbReference>
<evidence type="ECO:0000256" key="3">
    <source>
        <dbReference type="ARBA" id="ARBA00005446"/>
    </source>
</evidence>
<dbReference type="SMART" id="SM00956">
    <property type="entry name" value="RQC"/>
    <property type="match status" value="1"/>
</dbReference>
<dbReference type="Pfam" id="PF00271">
    <property type="entry name" value="Helicase_C"/>
    <property type="match status" value="1"/>
</dbReference>
<dbReference type="Pfam" id="PF09382">
    <property type="entry name" value="RQC"/>
    <property type="match status" value="1"/>
</dbReference>
<evidence type="ECO:0000256" key="5">
    <source>
        <dbReference type="ARBA" id="ARBA00022741"/>
    </source>
</evidence>
<dbReference type="CDD" id="cd17920">
    <property type="entry name" value="DEXHc_RecQ"/>
    <property type="match status" value="1"/>
</dbReference>
<dbReference type="InterPro" id="IPR044876">
    <property type="entry name" value="HRDC_dom_sf"/>
</dbReference>
<keyword evidence="5" id="KW-0547">Nucleotide-binding</keyword>
<feature type="domain" description="Helicase ATP-binding" evidence="18">
    <location>
        <begin position="27"/>
        <end position="195"/>
    </location>
</feature>
<comment type="caution">
    <text evidence="20">The sequence shown here is derived from an EMBL/GenBank/DDBJ whole genome shotgun (WGS) entry which is preliminary data.</text>
</comment>
<proteinExistence type="inferred from homology"/>
<dbReference type="SMART" id="SM00487">
    <property type="entry name" value="DEXDc"/>
    <property type="match status" value="1"/>
</dbReference>
<dbReference type="InterPro" id="IPR027417">
    <property type="entry name" value="P-loop_NTPase"/>
</dbReference>
<dbReference type="InterPro" id="IPR001650">
    <property type="entry name" value="Helicase_C-like"/>
</dbReference>
<dbReference type="GO" id="GO:0005524">
    <property type="term" value="F:ATP binding"/>
    <property type="evidence" value="ECO:0007669"/>
    <property type="project" value="UniProtKB-KW"/>
</dbReference>
<keyword evidence="6" id="KW-0227">DNA damage</keyword>
<dbReference type="InterPro" id="IPR032284">
    <property type="entry name" value="RecQ_Zn-bd"/>
</dbReference>
<dbReference type="GO" id="GO:0009378">
    <property type="term" value="F:four-way junction helicase activity"/>
    <property type="evidence" value="ECO:0007669"/>
    <property type="project" value="TreeGrafter"/>
</dbReference>
<dbReference type="InterPro" id="IPR010997">
    <property type="entry name" value="HRDC-like_sf"/>
</dbReference>
<evidence type="ECO:0000313" key="20">
    <source>
        <dbReference type="EMBL" id="PXA05353.1"/>
    </source>
</evidence>
<dbReference type="PROSITE" id="PS51194">
    <property type="entry name" value="HELICASE_CTER"/>
    <property type="match status" value="1"/>
</dbReference>
<dbReference type="InterPro" id="IPR006293">
    <property type="entry name" value="DNA_helicase_ATP-dep_RecQ_bac"/>
</dbReference>
<dbReference type="RefSeq" id="WP_110129434.1">
    <property type="nucleotide sequence ID" value="NZ_QHJQ01000001.1"/>
</dbReference>
<dbReference type="Gene3D" id="1.10.10.10">
    <property type="entry name" value="Winged helix-like DNA-binding domain superfamily/Winged helix DNA-binding domain"/>
    <property type="match status" value="1"/>
</dbReference>
<evidence type="ECO:0000256" key="11">
    <source>
        <dbReference type="ARBA" id="ARBA00023125"/>
    </source>
</evidence>
<evidence type="ECO:0000259" key="18">
    <source>
        <dbReference type="PROSITE" id="PS51192"/>
    </source>
</evidence>
<dbReference type="CDD" id="cd18794">
    <property type="entry name" value="SF2_C_RecQ"/>
    <property type="match status" value="1"/>
</dbReference>
<evidence type="ECO:0000256" key="2">
    <source>
        <dbReference type="ARBA" id="ARBA00001947"/>
    </source>
</evidence>
<dbReference type="GO" id="GO:0006310">
    <property type="term" value="P:DNA recombination"/>
    <property type="evidence" value="ECO:0007669"/>
    <property type="project" value="UniProtKB-UniRule"/>
</dbReference>
<dbReference type="Gene3D" id="1.10.150.80">
    <property type="entry name" value="HRDC domain"/>
    <property type="match status" value="1"/>
</dbReference>
<dbReference type="Pfam" id="PF14493">
    <property type="entry name" value="HTH_40"/>
    <property type="match status" value="1"/>
</dbReference>
<evidence type="ECO:0000259" key="19">
    <source>
        <dbReference type="PROSITE" id="PS51194"/>
    </source>
</evidence>
<dbReference type="InterPro" id="IPR036388">
    <property type="entry name" value="WH-like_DNA-bd_sf"/>
</dbReference>
<dbReference type="GO" id="GO:0043590">
    <property type="term" value="C:bacterial nucleoid"/>
    <property type="evidence" value="ECO:0007669"/>
    <property type="project" value="TreeGrafter"/>
</dbReference>
<dbReference type="GO" id="GO:0043138">
    <property type="term" value="F:3'-5' DNA helicase activity"/>
    <property type="evidence" value="ECO:0007669"/>
    <property type="project" value="UniProtKB-EC"/>
</dbReference>
<dbReference type="SMART" id="SM00341">
    <property type="entry name" value="HRDC"/>
    <property type="match status" value="1"/>
</dbReference>
<dbReference type="NCBIfam" id="TIGR00614">
    <property type="entry name" value="recQ_fam"/>
    <property type="match status" value="1"/>
</dbReference>
<feature type="domain" description="HRDC" evidence="17">
    <location>
        <begin position="528"/>
        <end position="608"/>
    </location>
</feature>
<keyword evidence="10" id="KW-0067">ATP-binding</keyword>
<dbReference type="NCBIfam" id="TIGR01389">
    <property type="entry name" value="recQ"/>
    <property type="match status" value="1"/>
</dbReference>
<dbReference type="EMBL" id="QHJQ01000001">
    <property type="protein sequence ID" value="PXA05353.1"/>
    <property type="molecule type" value="Genomic_DNA"/>
</dbReference>
<keyword evidence="12" id="KW-0233">DNA recombination</keyword>
<dbReference type="SUPFAM" id="SSF52540">
    <property type="entry name" value="P-loop containing nucleoside triphosphate hydrolases"/>
    <property type="match status" value="1"/>
</dbReference>
<dbReference type="InParanoid" id="A0A317ZM88"/>
<dbReference type="FunCoup" id="A0A317ZM88">
    <property type="interactions" value="341"/>
</dbReference>
<dbReference type="FunFam" id="3.40.50.300:FF:000156">
    <property type="entry name" value="ATP-dependent DNA helicase recQ"/>
    <property type="match status" value="1"/>
</dbReference>
<dbReference type="EC" id="5.6.2.4" evidence="16"/>
<dbReference type="GO" id="GO:0016787">
    <property type="term" value="F:hydrolase activity"/>
    <property type="evidence" value="ECO:0007669"/>
    <property type="project" value="UniProtKB-KW"/>
</dbReference>
<name>A0A317ZM88_9BACT</name>
<keyword evidence="11" id="KW-0238">DNA-binding</keyword>
<dbReference type="SUPFAM" id="SSF46785">
    <property type="entry name" value="Winged helix' DNA-binding domain"/>
    <property type="match status" value="1"/>
</dbReference>
<dbReference type="PROSITE" id="PS51192">
    <property type="entry name" value="HELICASE_ATP_BIND_1"/>
    <property type="match status" value="1"/>
</dbReference>
<dbReference type="GO" id="GO:0030894">
    <property type="term" value="C:replisome"/>
    <property type="evidence" value="ECO:0007669"/>
    <property type="project" value="TreeGrafter"/>
</dbReference>
<dbReference type="InterPro" id="IPR011545">
    <property type="entry name" value="DEAD/DEAH_box_helicase_dom"/>
</dbReference>
<dbReference type="InterPro" id="IPR018982">
    <property type="entry name" value="RQC_domain"/>
</dbReference>
<organism evidence="20 21">
    <name type="scientific">Coraliomargarita sinensis</name>
    <dbReference type="NCBI Taxonomy" id="2174842"/>
    <lineage>
        <taxon>Bacteria</taxon>
        <taxon>Pseudomonadati</taxon>
        <taxon>Verrucomicrobiota</taxon>
        <taxon>Opitutia</taxon>
        <taxon>Puniceicoccales</taxon>
        <taxon>Coraliomargaritaceae</taxon>
        <taxon>Coraliomargarita</taxon>
    </lineage>
</organism>
<evidence type="ECO:0000313" key="21">
    <source>
        <dbReference type="Proteomes" id="UP000247099"/>
    </source>
</evidence>